<dbReference type="InterPro" id="IPR000917">
    <property type="entry name" value="Sulfatase_N"/>
</dbReference>
<evidence type="ECO:0000313" key="7">
    <source>
        <dbReference type="Proteomes" id="UP001379235"/>
    </source>
</evidence>
<keyword evidence="7" id="KW-1185">Reference proteome</keyword>
<keyword evidence="2" id="KW-0479">Metal-binding</keyword>
<organism evidence="6 7">
    <name type="scientific">Novosphingobium aquae</name>
    <dbReference type="NCBI Taxonomy" id="3133435"/>
    <lineage>
        <taxon>Bacteria</taxon>
        <taxon>Pseudomonadati</taxon>
        <taxon>Pseudomonadota</taxon>
        <taxon>Alphaproteobacteria</taxon>
        <taxon>Sphingomonadales</taxon>
        <taxon>Sphingomonadaceae</taxon>
        <taxon>Novosphingobium</taxon>
    </lineage>
</organism>
<dbReference type="InterPro" id="IPR024607">
    <property type="entry name" value="Sulfatase_CS"/>
</dbReference>
<gene>
    <name evidence="6" type="ORF">WG900_12925</name>
</gene>
<evidence type="ECO:0000259" key="5">
    <source>
        <dbReference type="Pfam" id="PF00884"/>
    </source>
</evidence>
<dbReference type="InterPro" id="IPR050738">
    <property type="entry name" value="Sulfatase"/>
</dbReference>
<dbReference type="RefSeq" id="WP_339967640.1">
    <property type="nucleotide sequence ID" value="NZ_JBBHJY010000006.1"/>
</dbReference>
<dbReference type="SUPFAM" id="SSF53649">
    <property type="entry name" value="Alkaline phosphatase-like"/>
    <property type="match status" value="1"/>
</dbReference>
<dbReference type="PANTHER" id="PTHR42693:SF53">
    <property type="entry name" value="ENDO-4-O-SULFATASE"/>
    <property type="match status" value="1"/>
</dbReference>
<name>A0ABU8SA42_9SPHN</name>
<evidence type="ECO:0000256" key="1">
    <source>
        <dbReference type="ARBA" id="ARBA00008779"/>
    </source>
</evidence>
<dbReference type="EMBL" id="JBBHJY010000006">
    <property type="protein sequence ID" value="MEJ6010819.1"/>
    <property type="molecule type" value="Genomic_DNA"/>
</dbReference>
<evidence type="ECO:0000256" key="3">
    <source>
        <dbReference type="ARBA" id="ARBA00022801"/>
    </source>
</evidence>
<dbReference type="PROSITE" id="PS00523">
    <property type="entry name" value="SULFATASE_1"/>
    <property type="match status" value="1"/>
</dbReference>
<proteinExistence type="inferred from homology"/>
<comment type="caution">
    <text evidence="6">The sequence shown here is derived from an EMBL/GenBank/DDBJ whole genome shotgun (WGS) entry which is preliminary data.</text>
</comment>
<dbReference type="InterPro" id="IPR017850">
    <property type="entry name" value="Alkaline_phosphatase_core_sf"/>
</dbReference>
<evidence type="ECO:0000313" key="6">
    <source>
        <dbReference type="EMBL" id="MEJ6010819.1"/>
    </source>
</evidence>
<protein>
    <submittedName>
        <fullName evidence="6">Sulfatase-like hydrolase/transferase</fullName>
    </submittedName>
</protein>
<evidence type="ECO:0000256" key="2">
    <source>
        <dbReference type="ARBA" id="ARBA00022723"/>
    </source>
</evidence>
<dbReference type="PANTHER" id="PTHR42693">
    <property type="entry name" value="ARYLSULFATASE FAMILY MEMBER"/>
    <property type="match status" value="1"/>
</dbReference>
<dbReference type="Pfam" id="PF00884">
    <property type="entry name" value="Sulfatase"/>
    <property type="match status" value="1"/>
</dbReference>
<comment type="similarity">
    <text evidence="1">Belongs to the sulfatase family.</text>
</comment>
<dbReference type="Gene3D" id="3.30.1120.10">
    <property type="match status" value="1"/>
</dbReference>
<evidence type="ECO:0000256" key="4">
    <source>
        <dbReference type="ARBA" id="ARBA00022837"/>
    </source>
</evidence>
<accession>A0ABU8SA42</accession>
<dbReference type="Proteomes" id="UP001379235">
    <property type="component" value="Unassembled WGS sequence"/>
</dbReference>
<dbReference type="PROSITE" id="PS00149">
    <property type="entry name" value="SULFATASE_2"/>
    <property type="match status" value="1"/>
</dbReference>
<reference evidence="6 7" key="1">
    <citation type="submission" date="2024-03" db="EMBL/GenBank/DDBJ databases">
        <authorList>
            <person name="Jo J.-H."/>
        </authorList>
    </citation>
    <scope>NUCLEOTIDE SEQUENCE [LARGE SCALE GENOMIC DNA]</scope>
    <source>
        <strain evidence="6 7">AS3R-12</strain>
    </source>
</reference>
<sequence>MRKSRIALLSLALSVVAASGWALWAANWSSLPVDRQGPLPSAAPSRTEGPPNIVLIVADDLGYGGVSSYGGNRFTTPQIDALASSGVRYTNAHVTASVCSPSRAGLLTGRNGVSFGFEFNPGDQQDEASKAWGLPLNVPTLAERLRQQGYATAAIGKWHLGGAPGMRPTERGFDEFFGVLEGAFNYFSVAPEGADASGIFRLINGPDRRVTPFLRGNAKVRVDEYATDRFTYEGRSFIRRQANRPFFLYMAYNAPHSPFEAPRKYLDRFPKLKGVERTFAGMMAGLDDGVGALMAELRARGLDRNTLVIFMSDNGCPNYPIQDGRLVCSNAPLAGTKASLFEGGLRVPMIVSGPGFATAVNNNPVSSLDITPTVLRLAGAAVPASLEGVDLQASLRPEAANRRLFWRSGQSVASLHGKYKLHIAERADPKAKDSSGDNPLARIRRKLAGEEDRVRARTMTVYGQGKPEWGYHSMLYDIDSDAGETRNLVPTDPKKFAEMKAELEKWNATLPKRPNWGSDLDAISEHEGVNLLRH</sequence>
<feature type="domain" description="Sulfatase N-terminal" evidence="5">
    <location>
        <begin position="51"/>
        <end position="380"/>
    </location>
</feature>
<dbReference type="Gene3D" id="3.40.720.10">
    <property type="entry name" value="Alkaline Phosphatase, subunit A"/>
    <property type="match status" value="1"/>
</dbReference>
<keyword evidence="4" id="KW-0106">Calcium</keyword>
<keyword evidence="3" id="KW-0378">Hydrolase</keyword>